<dbReference type="PIRSF" id="PIRSF036946">
    <property type="entry name" value="Arg_N-mtase"/>
    <property type="match status" value="1"/>
</dbReference>
<comment type="caution">
    <text evidence="10">The sequence shown here is derived from an EMBL/GenBank/DDBJ whole genome shotgun (WGS) entry which is preliminary data.</text>
</comment>
<keyword evidence="11" id="KW-1185">Reference proteome</keyword>
<dbReference type="EC" id="2.1.1.-" evidence="7"/>
<evidence type="ECO:0000256" key="3">
    <source>
        <dbReference type="ARBA" id="ARBA00022691"/>
    </source>
</evidence>
<dbReference type="CDD" id="cd02440">
    <property type="entry name" value="AdoMet_MTases"/>
    <property type="match status" value="1"/>
</dbReference>
<evidence type="ECO:0000259" key="9">
    <source>
        <dbReference type="Pfam" id="PF22528"/>
    </source>
</evidence>
<keyword evidence="2 8" id="KW-0808">Transferase</keyword>
<name>A0ABP0FZ51_CLALP</name>
<keyword evidence="3 8" id="KW-0949">S-adenosyl-L-methionine</keyword>
<dbReference type="Pfam" id="PF06325">
    <property type="entry name" value="PrmA"/>
    <property type="match status" value="1"/>
</dbReference>
<organism evidence="10 11">
    <name type="scientific">Clavelina lepadiformis</name>
    <name type="common">Light-bulb sea squirt</name>
    <name type="synonym">Ascidia lepadiformis</name>
    <dbReference type="NCBI Taxonomy" id="159417"/>
    <lineage>
        <taxon>Eukaryota</taxon>
        <taxon>Metazoa</taxon>
        <taxon>Chordata</taxon>
        <taxon>Tunicata</taxon>
        <taxon>Ascidiacea</taxon>
        <taxon>Aplousobranchia</taxon>
        <taxon>Clavelinidae</taxon>
        <taxon>Clavelina</taxon>
    </lineage>
</organism>
<evidence type="ECO:0000256" key="6">
    <source>
        <dbReference type="ARBA" id="ARBA00048213"/>
    </source>
</evidence>
<evidence type="ECO:0000256" key="8">
    <source>
        <dbReference type="PROSITE-ProRule" id="PRU01015"/>
    </source>
</evidence>
<comment type="function">
    <text evidence="5">Arginine methyltransferase that can both catalyze the formation of omega-N monomethylarginine (MMA) and symmetrical dimethylarginine (sDMA), with a preference for the formation of MMA. Specifically mediates the symmetrical dimethylation of arginine residues in the small nuclear ribonucleoproteins Sm D1 (SNRPD1) and Sm D3 (SNRPD3); such methylation being required for the assembly and biogenesis of snRNP core particles. Specifically mediates the symmetric dimethylation of histone H4 'Arg-3' to form H4R3me2s. Plays a role in gene imprinting by being recruited by CTCFL at the H19 imprinted control region (ICR) and methylating histone H4 to form H4R3me2s, possibly leading to recruit DNA methyltransferases at these sites. May also play a role in embryonic stem cell (ESC) pluripotency. Also able to mediate the arginine methylation of histone H2A and myelin basic protein (MBP) in vitro; the relevance of such results is however unclear in vivo.</text>
</comment>
<dbReference type="Proteomes" id="UP001642483">
    <property type="component" value="Unassembled WGS sequence"/>
</dbReference>
<dbReference type="InterPro" id="IPR055135">
    <property type="entry name" value="PRMT_dom"/>
</dbReference>
<sequence>MFRVAGLKLFSGKVYQKFCLFHSRLKMGADPEKLQFTLKTNPTTGKTEWVVENEKEHDYFTDIARSSYADMLHDHERNHLYYEAIKLAVESIHERGEKAKVLDIGTGTGLLSMMAAKSGADAVTAIEVFTPMAEVAKTVTRQNGFSNIKILNKHSTEVTFGEDGDMKEKANIIVTELFDTELIGEGALSAYQHAHQFLMDENCIAVPHRAIMYVTIVESPTMRAWHEMKPIHIPRPGKTSVVVKPNDEMIQGPGVPAVHDIQLSQFPLNKIKTITEPVEIFDFCWGNKTISDQPKGNVITIKNCKSGNAEVVLSWWDLEMDQHAKIILSTAPYWSHPTPSCMQWRDHWMQSVYFLPNPCQCDEGGTLYLKANHDAYSLWFDLVNDEASFSGSTLHPTCDYPPRMMWSRSRLGMINDHKRNLAFVNALEKIGAEIPKQGIGLCISDFSLISLLVAQTCMTGREVVALEQSKIGHRGLINIVKHNQLKVDVVCKDATDVTTDLEGQKISLLAGEPFFTSSYLPWHDLYFWYARTELDSYLHPNCKIMPYRAHLCIAAVEFENLWKIRAPVSNVEGFDISAMDELIDSALEIKEYYEPEPHALWEYPCSLLTSPSEVMTFDFYKCVSKDAVHANGNLKINITANKVCHAVVLWMKYDLMEDISLSTGIQSNTETNESPWSMHHKQAVFFLKKPVSLQKYSQEIDEPYLEYNLTFFVKSQDGYNAGDIQMKFNVASK</sequence>
<dbReference type="PANTHER" id="PTHR11006:SF4">
    <property type="entry name" value="PROTEIN ARGININE N-METHYLTRANSFERASE 7"/>
    <property type="match status" value="1"/>
</dbReference>
<comment type="similarity">
    <text evidence="7">Belongs to the class I-like SAM-binding methyltransferase superfamily. Protein arginine N-methyltransferase family. PRMT7 subfamily.</text>
</comment>
<evidence type="ECO:0000256" key="1">
    <source>
        <dbReference type="ARBA" id="ARBA00022603"/>
    </source>
</evidence>
<evidence type="ECO:0000256" key="7">
    <source>
        <dbReference type="PIRNR" id="PIRNR036946"/>
    </source>
</evidence>
<gene>
    <name evidence="10" type="ORF">CVLEPA_LOCUS15047</name>
</gene>
<dbReference type="EMBL" id="CAWYQH010000097">
    <property type="protein sequence ID" value="CAK8684042.1"/>
    <property type="molecule type" value="Genomic_DNA"/>
</dbReference>
<feature type="domain" description="Protein arginine N-methyltransferase" evidence="9">
    <location>
        <begin position="208"/>
        <end position="371"/>
    </location>
</feature>
<dbReference type="InterPro" id="IPR029063">
    <property type="entry name" value="SAM-dependent_MTases_sf"/>
</dbReference>
<accession>A0ABP0FZ51</accession>
<dbReference type="SUPFAM" id="SSF53335">
    <property type="entry name" value="S-adenosyl-L-methionine-dependent methyltransferases"/>
    <property type="match status" value="2"/>
</dbReference>
<evidence type="ECO:0000256" key="5">
    <source>
        <dbReference type="ARBA" id="ARBA00025570"/>
    </source>
</evidence>
<reference evidence="10 11" key="1">
    <citation type="submission" date="2024-02" db="EMBL/GenBank/DDBJ databases">
        <authorList>
            <person name="Daric V."/>
            <person name="Darras S."/>
        </authorList>
    </citation>
    <scope>NUCLEOTIDE SEQUENCE [LARGE SCALE GENOMIC DNA]</scope>
</reference>
<comment type="catalytic activity">
    <reaction evidence="6">
        <text>L-arginyl-[protein] + S-adenosyl-L-methionine = N(omega)-methyl-L-arginyl-[protein] + S-adenosyl-L-homocysteine + H(+)</text>
        <dbReference type="Rhea" id="RHEA:48100"/>
        <dbReference type="Rhea" id="RHEA-COMP:10532"/>
        <dbReference type="Rhea" id="RHEA-COMP:11990"/>
        <dbReference type="ChEBI" id="CHEBI:15378"/>
        <dbReference type="ChEBI" id="CHEBI:29965"/>
        <dbReference type="ChEBI" id="CHEBI:57856"/>
        <dbReference type="ChEBI" id="CHEBI:59789"/>
        <dbReference type="ChEBI" id="CHEBI:65280"/>
        <dbReference type="EC" id="2.1.1.321"/>
    </reaction>
</comment>
<proteinExistence type="inferred from homology"/>
<keyword evidence="4" id="KW-0677">Repeat</keyword>
<protein>
    <recommendedName>
        <fullName evidence="7">Protein arginine N-methyltransferase</fullName>
        <ecNumber evidence="7">2.1.1.-</ecNumber>
    </recommendedName>
</protein>
<evidence type="ECO:0000313" key="11">
    <source>
        <dbReference type="Proteomes" id="UP001642483"/>
    </source>
</evidence>
<dbReference type="Gene3D" id="3.40.50.150">
    <property type="entry name" value="Vaccinia Virus protein VP39"/>
    <property type="match status" value="2"/>
</dbReference>
<keyword evidence="1 8" id="KW-0489">Methyltransferase</keyword>
<evidence type="ECO:0000313" key="10">
    <source>
        <dbReference type="EMBL" id="CAK8684042.1"/>
    </source>
</evidence>
<evidence type="ECO:0000256" key="2">
    <source>
        <dbReference type="ARBA" id="ARBA00022679"/>
    </source>
</evidence>
<dbReference type="InterPro" id="IPR025799">
    <property type="entry name" value="Arg_MeTrfase"/>
</dbReference>
<dbReference type="Gene3D" id="2.70.160.11">
    <property type="entry name" value="Hnrnp arginine n-methyltransferase1"/>
    <property type="match status" value="2"/>
</dbReference>
<feature type="domain" description="Protein arginine N-methyltransferase" evidence="9">
    <location>
        <begin position="548"/>
        <end position="732"/>
    </location>
</feature>
<evidence type="ECO:0000256" key="4">
    <source>
        <dbReference type="ARBA" id="ARBA00022737"/>
    </source>
</evidence>
<dbReference type="PROSITE" id="PS51678">
    <property type="entry name" value="SAM_MT_PRMT"/>
    <property type="match status" value="2"/>
</dbReference>
<dbReference type="InterPro" id="IPR014644">
    <property type="entry name" value="MeTrfase_PRMT7"/>
</dbReference>
<dbReference type="PANTHER" id="PTHR11006">
    <property type="entry name" value="PROTEIN ARGININE N-METHYLTRANSFERASE"/>
    <property type="match status" value="1"/>
</dbReference>
<dbReference type="Pfam" id="PF22528">
    <property type="entry name" value="PRMT_C"/>
    <property type="match status" value="2"/>
</dbReference>